<name>A0ABD2PYS2_9PLAT</name>
<feature type="region of interest" description="Disordered" evidence="6">
    <location>
        <begin position="98"/>
        <end position="129"/>
    </location>
</feature>
<reference evidence="8 9" key="1">
    <citation type="submission" date="2024-11" db="EMBL/GenBank/DDBJ databases">
        <title>Adaptive evolution of stress response genes in parasites aligns with host niche diversity.</title>
        <authorList>
            <person name="Hahn C."/>
            <person name="Resl P."/>
        </authorList>
    </citation>
    <scope>NUCLEOTIDE SEQUENCE [LARGE SCALE GENOMIC DNA]</scope>
    <source>
        <strain evidence="8">EGGRZ-B1_66</strain>
        <tissue evidence="8">Body</tissue>
    </source>
</reference>
<evidence type="ECO:0000259" key="7">
    <source>
        <dbReference type="PROSITE" id="PS50835"/>
    </source>
</evidence>
<keyword evidence="4" id="KW-0325">Glycoprotein</keyword>
<evidence type="ECO:0000256" key="1">
    <source>
        <dbReference type="ARBA" id="ARBA00004479"/>
    </source>
</evidence>
<dbReference type="EMBL" id="JBJKFK010001643">
    <property type="protein sequence ID" value="KAL3312572.1"/>
    <property type="molecule type" value="Genomic_DNA"/>
</dbReference>
<keyword evidence="5" id="KW-0393">Immunoglobulin domain</keyword>
<dbReference type="GO" id="GO:0016020">
    <property type="term" value="C:membrane"/>
    <property type="evidence" value="ECO:0007669"/>
    <property type="project" value="UniProtKB-SubCell"/>
</dbReference>
<dbReference type="PANTHER" id="PTHR11640:SF31">
    <property type="entry name" value="IRREGULAR CHIASM C-ROUGHEST PROTEIN-RELATED"/>
    <property type="match status" value="1"/>
</dbReference>
<proteinExistence type="predicted"/>
<protein>
    <recommendedName>
        <fullName evidence="7">Ig-like domain-containing protein</fullName>
    </recommendedName>
</protein>
<accession>A0ABD2PYS2</accession>
<evidence type="ECO:0000256" key="3">
    <source>
        <dbReference type="ARBA" id="ARBA00023157"/>
    </source>
</evidence>
<dbReference type="PANTHER" id="PTHR11640">
    <property type="entry name" value="NEPHRIN"/>
    <property type="match status" value="1"/>
</dbReference>
<dbReference type="Proteomes" id="UP001626550">
    <property type="component" value="Unassembled WGS sequence"/>
</dbReference>
<evidence type="ECO:0000256" key="5">
    <source>
        <dbReference type="ARBA" id="ARBA00023319"/>
    </source>
</evidence>
<dbReference type="InterPro" id="IPR007110">
    <property type="entry name" value="Ig-like_dom"/>
</dbReference>
<gene>
    <name evidence="8" type="ORF">Ciccas_008835</name>
</gene>
<evidence type="ECO:0000256" key="6">
    <source>
        <dbReference type="SAM" id="MobiDB-lite"/>
    </source>
</evidence>
<comment type="subcellular location">
    <subcellularLocation>
        <location evidence="1">Membrane</location>
        <topology evidence="1">Single-pass type I membrane protein</topology>
    </subcellularLocation>
</comment>
<evidence type="ECO:0000256" key="4">
    <source>
        <dbReference type="ARBA" id="ARBA00023180"/>
    </source>
</evidence>
<keyword evidence="9" id="KW-1185">Reference proteome</keyword>
<feature type="non-terminal residue" evidence="8">
    <location>
        <position position="2439"/>
    </location>
</feature>
<evidence type="ECO:0000256" key="2">
    <source>
        <dbReference type="ARBA" id="ARBA00023136"/>
    </source>
</evidence>
<sequence length="2439" mass="273841">MDTGVIKFVQVAGPEKVFVEWRRIGPLPGDRDGEEDPSSDDAKLPLGVFVQNGDLIIPGATLNHSGIYEATVFTKPNSYSNPEVLEKFTATIKVLPMNPGSETELDPGKAGQLPSDKDKKPESEGEPGYEYRIVGFTPDAKYCKNPSWYLVDYIMNTTIDISDKIVRDSQNEFRIRYPLTSGTYIQFVCQPVPNTSLIGDIRFNLTSTDPRLSLKQEKKPGKWYPERLVCLDLNPALPSELTFEFKPNNADSSSELNIEELLVPGASKKLTIPTEAEFDSQQIRVYPYRTAIIDFNRVGGFDPSKHSGTFICKAKNPKTESTLEIALPSVIDEEEEIDLELIVYAVDQILYPRKEEADYILQVEEGDNYEVRWTESAESPERVIINEKSWGVINAQGAKKEEDGLIFICSADNLPERKIILKVTEKSVPPSMFAVKSFDNAMDGKFVGLIGEDIDFKCNQGDEVVPGMENKWEFYDNKMENPLDWTAVKALASEVVLDGPDLKIKGLKRPPSQLKVVCVNVPPNKDPIRTKPIKLQIREVIMEVEAQSPALQSPTLLVGNEGENVEVKCIAKDKYLKTRIKNVDYTWQVVTQSKKLLVWQPGQEVPDELLLPNNRPKPWQVASTTAQGAYIIGKLTERPDWTTHVRCKVFNEPSGQTVLSELFKIQVVPKKEVELHPNLDIVPEFSDKSLYPVAVKCIDRTTDVKSDVTWEFANQEIKSEKPNYNEIRWPEFDPRVHAGFYVCTAKNKFKTQKKNLLIPRDLMPQQFMPSDQLKLVLKSDVNEIMKSDLQPVIRIKKNNKLELYCVYYGHPPPEKLRWTVKFSDDVEALNTQQITKRNLMMRYGPRYWTVISTKRFHAGGDQVGMYTCEALDQDNLVIKSESCTISQYKSLALVKMDMWSRSWAGATRSNAEHMVRPRLLNFLINPIDSYGNFKLDDVQYSWKFEDLDGNAVHENELADKVKIEGNKLIYEGLRDFASQVRVQCLSFHASGSYVSPFFSFNVPEQDMTGSQDGGKPRPSNRLLVKTKVLQGFEQNKDAVISCEAIDSVLHTPMPKGSFVYLWELMRFSSQLPLPEYDITNQPVIIDQENGFYTVKQIKASPDYPKPVGELYCVALELKTRIKYRSEPVYVQIYPAGQRDLDKEKAITDELLGKVVVVEGVDSRGVISALEGENVKLSCQVKNKSTMDPIGGFKYAWKFYTLSGQSIDSSVLADSNMEVSGNELNIQRINAISGIKGVCEASEEDAEPNKSVYVSRPFTFEIISLIDQKLSDKIPQDMNDRETLKAKGYEIVVEGLDNEGILNGQAGDEKQLTCTLKNLESGEPIGGEKETGMRVRYGWEFVYLDGTNAAPNTIAASAKQDLKAGTIVLNELKSLEGIPPEKRVKGRCIVSIIEEDKSSSILASLNEEYVWRKPAQRYPSKFFLVNVPPIDSSSISGWNVDSERYAVSFEDLRKDEENHFLLIPGRVVNFNCKVMDKVTGYEVTSWGSPNSIIWQLPKYFSGQVGSPEELANDVNRNYGNQLELRGIRSGTATAFYGGCIFHDGKSFHYSPYKLMKVLQSTSDGRVTVEVDKGPNSWDQTWTYTCQARHALQDKDLNSATYSWEFVTSSGEKFPIEHLYEDVAYGPKTITFGKPKKLDHMLGKNETILGYCRAYVAEFAGSVTDGSEPVNTYLSPAFVEFKPKEDGEFELSEEKKRAPVQDLTLQISNVKDRKLQLKKDQELTINCKLIDTITSQAITSDINFMWEIQQLDGQPADTALLASEGLQIGGENGESLTIKKAKTSANTLRARCIAVNTAPEGTEPTRDFAPGQKLHSDFFNFLVRGPADEKTSLLDETQRVDIIDSNLIPFILEVQPNEDGNRISSNGGSDLELDCVVKDKSGNAISSDQESYQIGWSIRYTDGRPAPISLIAKSIRQENGKLILNGYLANPIPTPGLVIQCLLESRRPQDLKLAPSENARTVRFGSPWYFVTKDDRSYDGHPTELTPKKNYSIVVEGLNDCGNLYGVPGQTIELVCKIEGIADTQQDTFHYDWELIHGFGQQLPVITEIGESVKTQNSKLTITGYKKPSFSVLGRCLATDPLRTNRYLGHPVSKAPLDETIIDWEFFNKDYTIMPESMLANSVKTTKDGRIILKGLKKTQGFGVCRIIIMKKDKELSMDDELSQTQLNPDKKVIVSIQGTTKGPDERDYASLRDWTDELRLKCIAKTVNDELLKSDDEAVQYGWIWRRLNEEGLAPSEVASKVTLDKETLKLQDFKHASTQAKGQCVVHVKEGKIRPDSANPDRIITYTSEPFFIKVAALPPVRESGEQMGDSALDNIKVVVYPDPEGDQGEVSNFKCEVQNMTTSAPLDTNKYSIDYSWEFRDFSGLITDSAHVADQVQLEPNGVLALKGIRSSKSGQPSVKSRCVARVLDKRDFSKPIKVHYSDYVSFASKSGKPGIEA</sequence>
<dbReference type="InterPro" id="IPR051275">
    <property type="entry name" value="Cell_adhesion_signaling"/>
</dbReference>
<organism evidence="8 9">
    <name type="scientific">Cichlidogyrus casuarinus</name>
    <dbReference type="NCBI Taxonomy" id="1844966"/>
    <lineage>
        <taxon>Eukaryota</taxon>
        <taxon>Metazoa</taxon>
        <taxon>Spiralia</taxon>
        <taxon>Lophotrochozoa</taxon>
        <taxon>Platyhelminthes</taxon>
        <taxon>Monogenea</taxon>
        <taxon>Monopisthocotylea</taxon>
        <taxon>Dactylogyridea</taxon>
        <taxon>Ancyrocephalidae</taxon>
        <taxon>Cichlidogyrus</taxon>
    </lineage>
</organism>
<evidence type="ECO:0000313" key="9">
    <source>
        <dbReference type="Proteomes" id="UP001626550"/>
    </source>
</evidence>
<feature type="domain" description="Ig-like" evidence="7">
    <location>
        <begin position="769"/>
        <end position="886"/>
    </location>
</feature>
<keyword evidence="2" id="KW-0472">Membrane</keyword>
<dbReference type="PROSITE" id="PS50835">
    <property type="entry name" value="IG_LIKE"/>
    <property type="match status" value="1"/>
</dbReference>
<evidence type="ECO:0000313" key="8">
    <source>
        <dbReference type="EMBL" id="KAL3312572.1"/>
    </source>
</evidence>
<keyword evidence="3" id="KW-1015">Disulfide bond</keyword>
<comment type="caution">
    <text evidence="8">The sequence shown here is derived from an EMBL/GenBank/DDBJ whole genome shotgun (WGS) entry which is preliminary data.</text>
</comment>